<feature type="region of interest" description="Disordered" evidence="1">
    <location>
        <begin position="1"/>
        <end position="51"/>
    </location>
</feature>
<reference evidence="2 3" key="1">
    <citation type="journal article" date="2016" name="Mol. Biol. Evol.">
        <title>Comparative Genomics of Early-Diverging Mushroom-Forming Fungi Provides Insights into the Origins of Lignocellulose Decay Capabilities.</title>
        <authorList>
            <person name="Nagy L.G."/>
            <person name="Riley R."/>
            <person name="Tritt A."/>
            <person name="Adam C."/>
            <person name="Daum C."/>
            <person name="Floudas D."/>
            <person name="Sun H."/>
            <person name="Yadav J.S."/>
            <person name="Pangilinan J."/>
            <person name="Larsson K.H."/>
            <person name="Matsuura K."/>
            <person name="Barry K."/>
            <person name="Labutti K."/>
            <person name="Kuo R."/>
            <person name="Ohm R.A."/>
            <person name="Bhattacharya S.S."/>
            <person name="Shirouzu T."/>
            <person name="Yoshinaga Y."/>
            <person name="Martin F.M."/>
            <person name="Grigoriev I.V."/>
            <person name="Hibbett D.S."/>
        </authorList>
    </citation>
    <scope>NUCLEOTIDE SEQUENCE [LARGE SCALE GENOMIC DNA]</scope>
    <source>
        <strain evidence="2 3">L-15889</strain>
    </source>
</reference>
<dbReference type="EMBL" id="KV429125">
    <property type="protein sequence ID" value="KZT64556.1"/>
    <property type="molecule type" value="Genomic_DNA"/>
</dbReference>
<dbReference type="AlphaFoldDB" id="A0A165LKZ6"/>
<proteinExistence type="predicted"/>
<evidence type="ECO:0000313" key="2">
    <source>
        <dbReference type="EMBL" id="KZT64556.1"/>
    </source>
</evidence>
<protein>
    <submittedName>
        <fullName evidence="2">Uncharacterized protein</fullName>
    </submittedName>
</protein>
<dbReference type="Proteomes" id="UP000076727">
    <property type="component" value="Unassembled WGS sequence"/>
</dbReference>
<name>A0A165LKZ6_9APHY</name>
<evidence type="ECO:0000256" key="1">
    <source>
        <dbReference type="SAM" id="MobiDB-lite"/>
    </source>
</evidence>
<keyword evidence="3" id="KW-1185">Reference proteome</keyword>
<evidence type="ECO:0000313" key="3">
    <source>
        <dbReference type="Proteomes" id="UP000076727"/>
    </source>
</evidence>
<organism evidence="2 3">
    <name type="scientific">Daedalea quercina L-15889</name>
    <dbReference type="NCBI Taxonomy" id="1314783"/>
    <lineage>
        <taxon>Eukaryota</taxon>
        <taxon>Fungi</taxon>
        <taxon>Dikarya</taxon>
        <taxon>Basidiomycota</taxon>
        <taxon>Agaricomycotina</taxon>
        <taxon>Agaricomycetes</taxon>
        <taxon>Polyporales</taxon>
        <taxon>Fomitopsis</taxon>
    </lineage>
</organism>
<accession>A0A165LKZ6</accession>
<sequence length="90" mass="9969">MCFNEKFKPQLTNPIPAPSAASSTSAMGINRWRRQQTQPPGPVANPSTSDDIELYLSTPQRLLPPDTTVLQYWNHELTTTPWLAAMGLAC</sequence>
<gene>
    <name evidence="2" type="ORF">DAEQUDRAFT_769612</name>
</gene>
<dbReference type="OrthoDB" id="2753095at2759"/>